<evidence type="ECO:0000256" key="1">
    <source>
        <dbReference type="SAM" id="MobiDB-lite"/>
    </source>
</evidence>
<dbReference type="RefSeq" id="WP_157066484.1">
    <property type="nucleotide sequence ID" value="NZ_CAAAIU010000005.1"/>
</dbReference>
<feature type="compositionally biased region" description="Basic residues" evidence="1">
    <location>
        <begin position="8"/>
        <end position="19"/>
    </location>
</feature>
<dbReference type="AlphaFoldDB" id="A0A0W0SQK7"/>
<keyword evidence="3" id="KW-1185">Reference proteome</keyword>
<proteinExistence type="predicted"/>
<evidence type="ECO:0000313" key="3">
    <source>
        <dbReference type="Proteomes" id="UP000054736"/>
    </source>
</evidence>
<dbReference type="EMBL" id="LNXY01000027">
    <property type="protein sequence ID" value="KTC85537.1"/>
    <property type="molecule type" value="Genomic_DNA"/>
</dbReference>
<gene>
    <name evidence="2" type="ORF">Ldro_1862</name>
</gene>
<feature type="region of interest" description="Disordered" evidence="1">
    <location>
        <begin position="1"/>
        <end position="58"/>
    </location>
</feature>
<feature type="compositionally biased region" description="Basic and acidic residues" evidence="1">
    <location>
        <begin position="21"/>
        <end position="39"/>
    </location>
</feature>
<evidence type="ECO:0000313" key="2">
    <source>
        <dbReference type="EMBL" id="KTC85537.1"/>
    </source>
</evidence>
<organism evidence="2 3">
    <name type="scientific">Legionella drozanskii LLAP-1</name>
    <dbReference type="NCBI Taxonomy" id="1212489"/>
    <lineage>
        <taxon>Bacteria</taxon>
        <taxon>Pseudomonadati</taxon>
        <taxon>Pseudomonadota</taxon>
        <taxon>Gammaproteobacteria</taxon>
        <taxon>Legionellales</taxon>
        <taxon>Legionellaceae</taxon>
        <taxon>Legionella</taxon>
    </lineage>
</organism>
<accession>A0A0W0SQK7</accession>
<name>A0A0W0SQK7_9GAMM</name>
<sequence length="58" mass="6641">MENENANRRKLATGKKAHPSLHSDSEKYGIKPDRTDNKKTNVKKKAHPNFHSDAEKKN</sequence>
<protein>
    <submittedName>
        <fullName evidence="2">Uncharacterized protein</fullName>
    </submittedName>
</protein>
<dbReference type="STRING" id="1212489.Ldro_1862"/>
<dbReference type="Proteomes" id="UP000054736">
    <property type="component" value="Unassembled WGS sequence"/>
</dbReference>
<comment type="caution">
    <text evidence="2">The sequence shown here is derived from an EMBL/GenBank/DDBJ whole genome shotgun (WGS) entry which is preliminary data.</text>
</comment>
<dbReference type="PATRIC" id="fig|1212489.4.peg.1969"/>
<reference evidence="2 3" key="1">
    <citation type="submission" date="2015-11" db="EMBL/GenBank/DDBJ databases">
        <title>Genomic analysis of 38 Legionella species identifies large and diverse effector repertoires.</title>
        <authorList>
            <person name="Burstein D."/>
            <person name="Amaro F."/>
            <person name="Zusman T."/>
            <person name="Lifshitz Z."/>
            <person name="Cohen O."/>
            <person name="Gilbert J.A."/>
            <person name="Pupko T."/>
            <person name="Shuman H.A."/>
            <person name="Segal G."/>
        </authorList>
    </citation>
    <scope>NUCLEOTIDE SEQUENCE [LARGE SCALE GENOMIC DNA]</scope>
    <source>
        <strain evidence="2 3">ATCC 700990</strain>
    </source>
</reference>